<dbReference type="GO" id="GO:0016805">
    <property type="term" value="F:dipeptidase activity"/>
    <property type="evidence" value="ECO:0007669"/>
    <property type="project" value="UniProtKB-KW"/>
</dbReference>
<dbReference type="Proteomes" id="UP000284868">
    <property type="component" value="Unassembled WGS sequence"/>
</dbReference>
<dbReference type="Proteomes" id="UP000753219">
    <property type="component" value="Unassembled WGS sequence"/>
</dbReference>
<evidence type="ECO:0000256" key="1">
    <source>
        <dbReference type="ARBA" id="ARBA00001947"/>
    </source>
</evidence>
<comment type="similarity">
    <text evidence="2">Belongs to the peptidase M20A family.</text>
</comment>
<reference evidence="8 9" key="1">
    <citation type="submission" date="2018-08" db="EMBL/GenBank/DDBJ databases">
        <title>A genome reference for cultivated species of the human gut microbiota.</title>
        <authorList>
            <person name="Zou Y."/>
            <person name="Xue W."/>
            <person name="Luo G."/>
        </authorList>
    </citation>
    <scope>NUCLEOTIDE SEQUENCE [LARGE SCALE GENOMIC DNA]</scope>
    <source>
        <strain evidence="8 9">AF35-6BH</strain>
    </source>
</reference>
<proteinExistence type="inferred from homology"/>
<dbReference type="InterPro" id="IPR001261">
    <property type="entry name" value="ArgE/DapE_CS"/>
</dbReference>
<dbReference type="Gene3D" id="3.40.630.10">
    <property type="entry name" value="Zn peptidases"/>
    <property type="match status" value="2"/>
</dbReference>
<accession>A0A415PHM1</accession>
<dbReference type="GO" id="GO:0008237">
    <property type="term" value="F:metallopeptidase activity"/>
    <property type="evidence" value="ECO:0007669"/>
    <property type="project" value="UniProtKB-KW"/>
</dbReference>
<dbReference type="SUPFAM" id="SSF53187">
    <property type="entry name" value="Zn-dependent exopeptidases"/>
    <property type="match status" value="1"/>
</dbReference>
<dbReference type="InterPro" id="IPR010964">
    <property type="entry name" value="M20A_pepV-rel"/>
</dbReference>
<dbReference type="OrthoDB" id="9761532at2"/>
<dbReference type="EC" id="3.4.13.-" evidence="7"/>
<evidence type="ECO:0000313" key="7">
    <source>
        <dbReference type="EMBL" id="MBS4884937.1"/>
    </source>
</evidence>
<evidence type="ECO:0000256" key="5">
    <source>
        <dbReference type="ARBA" id="ARBA00022833"/>
    </source>
</evidence>
<dbReference type="AlphaFoldDB" id="A0A415PHM1"/>
<keyword evidence="9" id="KW-1185">Reference proteome</keyword>
<dbReference type="GO" id="GO:0008777">
    <property type="term" value="F:acetylornithine deacetylase activity"/>
    <property type="evidence" value="ECO:0007669"/>
    <property type="project" value="TreeGrafter"/>
</dbReference>
<dbReference type="InterPro" id="IPR050072">
    <property type="entry name" value="Peptidase_M20A"/>
</dbReference>
<evidence type="ECO:0000313" key="8">
    <source>
        <dbReference type="EMBL" id="RHM12261.1"/>
    </source>
</evidence>
<comment type="cofactor">
    <cofactor evidence="1">
        <name>Zn(2+)</name>
        <dbReference type="ChEBI" id="CHEBI:29105"/>
    </cofactor>
</comment>
<dbReference type="RefSeq" id="WP_004800964.1">
    <property type="nucleotide sequence ID" value="NZ_CABKNA010000001.1"/>
</dbReference>
<comment type="caution">
    <text evidence="8">The sequence shown here is derived from an EMBL/GenBank/DDBJ whole genome shotgun (WGS) entry which is preliminary data.</text>
</comment>
<dbReference type="PANTHER" id="PTHR43808">
    <property type="entry name" value="ACETYLORNITHINE DEACETYLASE"/>
    <property type="match status" value="1"/>
</dbReference>
<keyword evidence="4 7" id="KW-0378">Hydrolase</keyword>
<gene>
    <name evidence="8" type="ORF">DWZ83_04795</name>
    <name evidence="7" type="ORF">KHZ85_09290</name>
</gene>
<keyword evidence="3" id="KW-0645">Protease</keyword>
<keyword evidence="6" id="KW-0482">Metalloprotease</keyword>
<evidence type="ECO:0000256" key="6">
    <source>
        <dbReference type="ARBA" id="ARBA00023049"/>
    </source>
</evidence>
<protein>
    <submittedName>
        <fullName evidence="8">Sapep family Mn(2+)-dependent dipeptidase</fullName>
        <ecNumber evidence="7">3.4.13.-</ecNumber>
    </submittedName>
</protein>
<name>A0A415PHM1_9FIRM</name>
<dbReference type="Pfam" id="PF01546">
    <property type="entry name" value="Peptidase_M20"/>
    <property type="match status" value="1"/>
</dbReference>
<evidence type="ECO:0000313" key="9">
    <source>
        <dbReference type="Proteomes" id="UP000284868"/>
    </source>
</evidence>
<dbReference type="GeneID" id="92794362"/>
<dbReference type="PANTHER" id="PTHR43808:SF31">
    <property type="entry name" value="N-ACETYL-L-CITRULLINE DEACETYLASE"/>
    <property type="match status" value="1"/>
</dbReference>
<keyword evidence="5" id="KW-0862">Zinc</keyword>
<evidence type="ECO:0000256" key="2">
    <source>
        <dbReference type="ARBA" id="ARBA00006247"/>
    </source>
</evidence>
<dbReference type="GO" id="GO:0006508">
    <property type="term" value="P:proteolysis"/>
    <property type="evidence" value="ECO:0007669"/>
    <property type="project" value="UniProtKB-KW"/>
</dbReference>
<reference evidence="7" key="2">
    <citation type="submission" date="2021-02" db="EMBL/GenBank/DDBJ databases">
        <title>Infant gut strain persistence is associated with maternal origin, phylogeny, and functional potential including surface adhesion and iron acquisition.</title>
        <authorList>
            <person name="Lou Y.C."/>
        </authorList>
    </citation>
    <scope>NUCLEOTIDE SEQUENCE</scope>
    <source>
        <strain evidence="7">L3_108_103G1_dasL3_108_103G1_concoct_2</strain>
    </source>
</reference>
<dbReference type="EMBL" id="QRPK01000017">
    <property type="protein sequence ID" value="RHM12261.1"/>
    <property type="molecule type" value="Genomic_DNA"/>
</dbReference>
<dbReference type="InterPro" id="IPR002933">
    <property type="entry name" value="Peptidase_M20"/>
</dbReference>
<dbReference type="EMBL" id="JAGZMZ010000030">
    <property type="protein sequence ID" value="MBS4884937.1"/>
    <property type="molecule type" value="Genomic_DNA"/>
</dbReference>
<evidence type="ECO:0000256" key="3">
    <source>
        <dbReference type="ARBA" id="ARBA00022670"/>
    </source>
</evidence>
<dbReference type="NCBIfam" id="TIGR01887">
    <property type="entry name" value="dipeptidaselike"/>
    <property type="match status" value="1"/>
</dbReference>
<dbReference type="GO" id="GO:0006526">
    <property type="term" value="P:L-arginine biosynthetic process"/>
    <property type="evidence" value="ECO:0007669"/>
    <property type="project" value="TreeGrafter"/>
</dbReference>
<organism evidence="8 9">
    <name type="scientific">Amedibacillus dolichus</name>
    <dbReference type="NCBI Taxonomy" id="31971"/>
    <lineage>
        <taxon>Bacteria</taxon>
        <taxon>Bacillati</taxon>
        <taxon>Bacillota</taxon>
        <taxon>Erysipelotrichia</taxon>
        <taxon>Erysipelotrichales</taxon>
        <taxon>Erysipelotrichaceae</taxon>
        <taxon>Amedibacillus</taxon>
    </lineage>
</organism>
<dbReference type="PROSITE" id="PS00758">
    <property type="entry name" value="ARGE_DAPE_CPG2_1"/>
    <property type="match status" value="1"/>
</dbReference>
<sequence length="375" mass="42439">MEEKLLHKIDEISDRMIEGIKKIVRIDSVQSTAKTDMPFGEGVNNALEETLKLAQELGFEIENVDHKMGIAKYGEGDDSDYIGIIGHLDVVPVGDGWLYPPFSAHEENGRIYARGILDNKGPILSCLYALYAIKELKIHLKRPVWILFGTNEETGFEDLTHYLSVKKPPVMGWTPDCKYPVVYAERGRCCYRVSSSYEHQKEFNAFVNEYLLSSNEHADRLGLDIHDEEFGQMQLRGRCLADCEDALAFEFVLSYPAVITNAEIEEQIRSKLPSHLQLTCIQNYDPVRFEKDCFLCRTLQDTYEKITGMDGTPVTTTGGTYAKLMPNIVPFGPSFPGQKGIGHLPNEWMDRKDIIQNAKIYALSIVRVANGDENE</sequence>
<dbReference type="GO" id="GO:0008270">
    <property type="term" value="F:zinc ion binding"/>
    <property type="evidence" value="ECO:0007669"/>
    <property type="project" value="InterPro"/>
</dbReference>
<evidence type="ECO:0000256" key="4">
    <source>
        <dbReference type="ARBA" id="ARBA00022801"/>
    </source>
</evidence>
<keyword evidence="7" id="KW-0224">Dipeptidase</keyword>